<dbReference type="Proteomes" id="UP001597139">
    <property type="component" value="Unassembled WGS sequence"/>
</dbReference>
<reference evidence="1 2" key="1">
    <citation type="journal article" date="2019" name="Int. J. Syst. Evol. Microbiol.">
        <title>The Global Catalogue of Microorganisms (GCM) 10K type strain sequencing project: providing services to taxonomists for standard genome sequencing and annotation.</title>
        <authorList>
            <consortium name="The Broad Institute Genomics Platform"/>
            <consortium name="The Broad Institute Genome Sequencing Center for Infectious Disease"/>
            <person name="Wu L."/>
            <person name="Ma J."/>
        </authorList>
    </citation>
    <scope>NUCLEOTIDE SEQUENCE [LARGE SCALE GENOMIC DNA]</scope>
    <source>
        <strain evidence="1 2">CGMCC 1.12859</strain>
    </source>
</reference>
<protein>
    <submittedName>
        <fullName evidence="1">Uncharacterized protein</fullName>
    </submittedName>
</protein>
<proteinExistence type="predicted"/>
<dbReference type="EMBL" id="JBHUCZ010000001">
    <property type="protein sequence ID" value="MFD1566008.1"/>
    <property type="molecule type" value="Genomic_DNA"/>
</dbReference>
<sequence>MAEMADAFEQVIEFDMWERVLAILAGFFAPTVLQNLAGGVMPAAVDHREVYGLAVVAGGQMSPKYSTELSLGGGVYTADAAAERFGVKSTIVEAGA</sequence>
<gene>
    <name evidence="1" type="ORF">ACFSAU_00730</name>
</gene>
<comment type="caution">
    <text evidence="1">The sequence shown here is derived from an EMBL/GenBank/DDBJ whole genome shotgun (WGS) entry which is preliminary data.</text>
</comment>
<dbReference type="AlphaFoldDB" id="A0ABD6BPB3"/>
<keyword evidence="2" id="KW-1185">Reference proteome</keyword>
<accession>A0ABD6BPB3</accession>
<dbReference type="RefSeq" id="WP_267645249.1">
    <property type="nucleotide sequence ID" value="NZ_JANHGR010000001.1"/>
</dbReference>
<organism evidence="1 2">
    <name type="scientific">Halolamina litorea</name>
    <dbReference type="NCBI Taxonomy" id="1515593"/>
    <lineage>
        <taxon>Archaea</taxon>
        <taxon>Methanobacteriati</taxon>
        <taxon>Methanobacteriota</taxon>
        <taxon>Stenosarchaea group</taxon>
        <taxon>Halobacteria</taxon>
        <taxon>Halobacteriales</taxon>
        <taxon>Haloferacaceae</taxon>
    </lineage>
</organism>
<evidence type="ECO:0000313" key="2">
    <source>
        <dbReference type="Proteomes" id="UP001597139"/>
    </source>
</evidence>
<evidence type="ECO:0000313" key="1">
    <source>
        <dbReference type="EMBL" id="MFD1566008.1"/>
    </source>
</evidence>
<name>A0ABD6BPB3_9EURY</name>